<sequence length="627" mass="70597">MQLQSTPSSTNSGGNRQFPPETAPTDRLNTSFLLNHLTEPRYAGIPKSIVLVLADAFYRNVYNASLLFQKAQFFDSLNAAGVREHIVLSVCALAANFFRESDGRAPFNEHGLTTEWAKQAGKLVLEAAEDFQEESLVTFSNLALYWHSQGSWRTAYLYKSNAAHLLYVLGFGSTTLRVENSLQVEIRRRRFWASYLIHCHASEDLSHFRPIAESNSLPLPWTEGDFAEGTSESPMTTLQTAESHGSIFSELVKILTYWSKTVSLIKSSDAELGRQIPDIYALDAQIVQWWQNLHSIFKLTPADMSKLTAIQLPNVLLLNIVYHQSLCALHASIVPLFCWSAGKEMEKWSFARKPSAQNAYEHACEISALIKGAMEVTCLASLPSFIAYAAYCGCAILIPFMWCVNATVRATAYKHIQTNLRLIQGMGEYWKLAALLHMFVHRLYKIHQEEPPMLDDEPQYIKVEQLTSFKGDAVRARCSILEFNGLLHSKESGLARPGEIDEGMTERIQSSNQPQQQNQSQSSPTGGSRHGQSRHQTESEQMGRHFDDLMTPERVLPAPRDPGNPFDIQMESFDIFQPLIDPEMMEFYNDGFTDLSRPDSSDLVNLNYLDIESWDGIGDLSEIEGMV</sequence>
<proteinExistence type="predicted"/>
<name>A0A438N627_EXOME</name>
<feature type="transmembrane region" description="Helical" evidence="7">
    <location>
        <begin position="385"/>
        <end position="404"/>
    </location>
</feature>
<comment type="subcellular location">
    <subcellularLocation>
        <location evidence="1">Nucleus</location>
    </subcellularLocation>
</comment>
<evidence type="ECO:0000313" key="10">
    <source>
        <dbReference type="Proteomes" id="UP000288859"/>
    </source>
</evidence>
<dbReference type="AlphaFoldDB" id="A0A438N627"/>
<dbReference type="PANTHER" id="PTHR47338:SF5">
    <property type="entry name" value="ZN(II)2CYS6 TRANSCRIPTION FACTOR (EUROFUNG)"/>
    <property type="match status" value="1"/>
</dbReference>
<feature type="region of interest" description="Disordered" evidence="6">
    <location>
        <begin position="1"/>
        <end position="25"/>
    </location>
</feature>
<feature type="compositionally biased region" description="Basic and acidic residues" evidence="6">
    <location>
        <begin position="535"/>
        <end position="544"/>
    </location>
</feature>
<dbReference type="GO" id="GO:0005634">
    <property type="term" value="C:nucleus"/>
    <property type="evidence" value="ECO:0007669"/>
    <property type="project" value="UniProtKB-SubCell"/>
</dbReference>
<keyword evidence="5" id="KW-0539">Nucleus</keyword>
<keyword evidence="7" id="KW-1133">Transmembrane helix</keyword>
<dbReference type="CDD" id="cd12148">
    <property type="entry name" value="fungal_TF_MHR"/>
    <property type="match status" value="1"/>
</dbReference>
<keyword evidence="3" id="KW-0805">Transcription regulation</keyword>
<evidence type="ECO:0000256" key="3">
    <source>
        <dbReference type="ARBA" id="ARBA00023015"/>
    </source>
</evidence>
<feature type="region of interest" description="Disordered" evidence="6">
    <location>
        <begin position="506"/>
        <end position="544"/>
    </location>
</feature>
<dbReference type="GO" id="GO:0046872">
    <property type="term" value="F:metal ion binding"/>
    <property type="evidence" value="ECO:0007669"/>
    <property type="project" value="UniProtKB-KW"/>
</dbReference>
<evidence type="ECO:0000256" key="7">
    <source>
        <dbReference type="SAM" id="Phobius"/>
    </source>
</evidence>
<keyword evidence="7" id="KW-0472">Membrane</keyword>
<accession>A0A438N627</accession>
<evidence type="ECO:0000256" key="5">
    <source>
        <dbReference type="ARBA" id="ARBA00023242"/>
    </source>
</evidence>
<keyword evidence="2" id="KW-0479">Metal-binding</keyword>
<protein>
    <recommendedName>
        <fullName evidence="8">Xylanolytic transcriptional activator regulatory domain-containing protein</fullName>
    </recommendedName>
</protein>
<organism evidence="9 10">
    <name type="scientific">Exophiala mesophila</name>
    <name type="common">Black yeast-like fungus</name>
    <dbReference type="NCBI Taxonomy" id="212818"/>
    <lineage>
        <taxon>Eukaryota</taxon>
        <taxon>Fungi</taxon>
        <taxon>Dikarya</taxon>
        <taxon>Ascomycota</taxon>
        <taxon>Pezizomycotina</taxon>
        <taxon>Eurotiomycetes</taxon>
        <taxon>Chaetothyriomycetidae</taxon>
        <taxon>Chaetothyriales</taxon>
        <taxon>Herpotrichiellaceae</taxon>
        <taxon>Exophiala</taxon>
    </lineage>
</organism>
<evidence type="ECO:0000256" key="2">
    <source>
        <dbReference type="ARBA" id="ARBA00022723"/>
    </source>
</evidence>
<keyword evidence="7" id="KW-0812">Transmembrane</keyword>
<evidence type="ECO:0000256" key="4">
    <source>
        <dbReference type="ARBA" id="ARBA00023163"/>
    </source>
</evidence>
<feature type="domain" description="Xylanolytic transcriptional activator regulatory" evidence="8">
    <location>
        <begin position="55"/>
        <end position="289"/>
    </location>
</feature>
<dbReference type="Pfam" id="PF04082">
    <property type="entry name" value="Fungal_trans"/>
    <property type="match status" value="1"/>
</dbReference>
<evidence type="ECO:0000256" key="1">
    <source>
        <dbReference type="ARBA" id="ARBA00004123"/>
    </source>
</evidence>
<gene>
    <name evidence="9" type="ORF">B0A52_03471</name>
</gene>
<dbReference type="Proteomes" id="UP000288859">
    <property type="component" value="Unassembled WGS sequence"/>
</dbReference>
<dbReference type="OrthoDB" id="309640at2759"/>
<dbReference type="PANTHER" id="PTHR47338">
    <property type="entry name" value="ZN(II)2CYS6 TRANSCRIPTION FACTOR (EUROFUNG)-RELATED"/>
    <property type="match status" value="1"/>
</dbReference>
<comment type="caution">
    <text evidence="9">The sequence shown here is derived from an EMBL/GenBank/DDBJ whole genome shotgun (WGS) entry which is preliminary data.</text>
</comment>
<reference evidence="9 10" key="1">
    <citation type="submission" date="2017-03" db="EMBL/GenBank/DDBJ databases">
        <title>Genomes of endolithic fungi from Antarctica.</title>
        <authorList>
            <person name="Coleine C."/>
            <person name="Masonjones S."/>
            <person name="Stajich J.E."/>
        </authorList>
    </citation>
    <scope>NUCLEOTIDE SEQUENCE [LARGE SCALE GENOMIC DNA]</scope>
    <source>
        <strain evidence="9 10">CCFEE 6314</strain>
    </source>
</reference>
<feature type="compositionally biased region" description="Low complexity" evidence="6">
    <location>
        <begin position="509"/>
        <end position="524"/>
    </location>
</feature>
<dbReference type="GO" id="GO:0000981">
    <property type="term" value="F:DNA-binding transcription factor activity, RNA polymerase II-specific"/>
    <property type="evidence" value="ECO:0007669"/>
    <property type="project" value="InterPro"/>
</dbReference>
<evidence type="ECO:0000256" key="6">
    <source>
        <dbReference type="SAM" id="MobiDB-lite"/>
    </source>
</evidence>
<evidence type="ECO:0000259" key="8">
    <source>
        <dbReference type="Pfam" id="PF04082"/>
    </source>
</evidence>
<dbReference type="VEuPathDB" id="FungiDB:PV10_06022"/>
<dbReference type="EMBL" id="NAJM01000019">
    <property type="protein sequence ID" value="RVX71105.1"/>
    <property type="molecule type" value="Genomic_DNA"/>
</dbReference>
<keyword evidence="4" id="KW-0804">Transcription</keyword>
<evidence type="ECO:0000313" key="9">
    <source>
        <dbReference type="EMBL" id="RVX71105.1"/>
    </source>
</evidence>
<feature type="compositionally biased region" description="Polar residues" evidence="6">
    <location>
        <begin position="1"/>
        <end position="15"/>
    </location>
</feature>
<dbReference type="InterPro" id="IPR050815">
    <property type="entry name" value="TF_fung"/>
</dbReference>
<dbReference type="InterPro" id="IPR007219">
    <property type="entry name" value="XnlR_reg_dom"/>
</dbReference>